<reference evidence="1 2" key="1">
    <citation type="submission" date="2018-11" db="EMBL/GenBank/DDBJ databases">
        <authorList>
            <consortium name="Pathogen Informatics"/>
        </authorList>
    </citation>
    <scope>NUCLEOTIDE SEQUENCE [LARGE SCALE GENOMIC DNA]</scope>
    <source>
        <strain evidence="1 2">Zambia</strain>
    </source>
</reference>
<proteinExistence type="predicted"/>
<gene>
    <name evidence="1" type="ORF">SMRZ_LOCUS17555</name>
</gene>
<protein>
    <submittedName>
        <fullName evidence="1">Uncharacterized protein</fullName>
    </submittedName>
</protein>
<evidence type="ECO:0000313" key="2">
    <source>
        <dbReference type="Proteomes" id="UP000277204"/>
    </source>
</evidence>
<name>A0A183MND0_9TREM</name>
<dbReference type="EMBL" id="UZAI01017404">
    <property type="protein sequence ID" value="VDP24149.1"/>
    <property type="molecule type" value="Genomic_DNA"/>
</dbReference>
<organism evidence="1 2">
    <name type="scientific">Schistosoma margrebowiei</name>
    <dbReference type="NCBI Taxonomy" id="48269"/>
    <lineage>
        <taxon>Eukaryota</taxon>
        <taxon>Metazoa</taxon>
        <taxon>Spiralia</taxon>
        <taxon>Lophotrochozoa</taxon>
        <taxon>Platyhelminthes</taxon>
        <taxon>Trematoda</taxon>
        <taxon>Digenea</taxon>
        <taxon>Strigeidida</taxon>
        <taxon>Schistosomatoidea</taxon>
        <taxon>Schistosomatidae</taxon>
        <taxon>Schistosoma</taxon>
    </lineage>
</organism>
<dbReference type="AlphaFoldDB" id="A0A183MND0"/>
<accession>A0A183MND0</accession>
<sequence length="98" mass="12018">MKLNLKKQWIAAETRLQRFNTAFLRYTDKLNRLKITISNNLEVLKDILKERKTTMENNWKRIEEALTSTCQEVVRRKKHHHKEQFYCTELKFRELLQP</sequence>
<dbReference type="Proteomes" id="UP000277204">
    <property type="component" value="Unassembled WGS sequence"/>
</dbReference>
<keyword evidence="2" id="KW-1185">Reference proteome</keyword>
<evidence type="ECO:0000313" key="1">
    <source>
        <dbReference type="EMBL" id="VDP24149.1"/>
    </source>
</evidence>